<dbReference type="Proteomes" id="UP001610335">
    <property type="component" value="Unassembled WGS sequence"/>
</dbReference>
<gene>
    <name evidence="2" type="ORF">BDW59DRAFT_141851</name>
</gene>
<evidence type="ECO:0000313" key="3">
    <source>
        <dbReference type="Proteomes" id="UP001610335"/>
    </source>
</evidence>
<proteinExistence type="predicted"/>
<name>A0ABR4IS57_9EURO</name>
<keyword evidence="1" id="KW-0812">Transmembrane</keyword>
<feature type="transmembrane region" description="Helical" evidence="1">
    <location>
        <begin position="7"/>
        <end position="26"/>
    </location>
</feature>
<comment type="caution">
    <text evidence="2">The sequence shown here is derived from an EMBL/GenBank/DDBJ whole genome shotgun (WGS) entry which is preliminary data.</text>
</comment>
<protein>
    <submittedName>
        <fullName evidence="2">Uncharacterized protein</fullName>
    </submittedName>
</protein>
<reference evidence="2 3" key="1">
    <citation type="submission" date="2024-07" db="EMBL/GenBank/DDBJ databases">
        <title>Section-level genome sequencing and comparative genomics of Aspergillus sections Usti and Cavernicolus.</title>
        <authorList>
            <consortium name="Lawrence Berkeley National Laboratory"/>
            <person name="Nybo J.L."/>
            <person name="Vesth T.C."/>
            <person name="Theobald S."/>
            <person name="Frisvad J.C."/>
            <person name="Larsen T.O."/>
            <person name="Kjaerboelling I."/>
            <person name="Rothschild-Mancinelli K."/>
            <person name="Lyhne E.K."/>
            <person name="Kogle M.E."/>
            <person name="Barry K."/>
            <person name="Clum A."/>
            <person name="Na H."/>
            <person name="Ledsgaard L."/>
            <person name="Lin J."/>
            <person name="Lipzen A."/>
            <person name="Kuo A."/>
            <person name="Riley R."/>
            <person name="Mondo S."/>
            <person name="LaButti K."/>
            <person name="Haridas S."/>
            <person name="Pangalinan J."/>
            <person name="Salamov A.A."/>
            <person name="Simmons B.A."/>
            <person name="Magnuson J.K."/>
            <person name="Chen J."/>
            <person name="Drula E."/>
            <person name="Henrissat B."/>
            <person name="Wiebenga A."/>
            <person name="Lubbers R.J."/>
            <person name="Gomes A.C."/>
            <person name="Makela M.R."/>
            <person name="Stajich J."/>
            <person name="Grigoriev I.V."/>
            <person name="Mortensen U.H."/>
            <person name="De vries R.P."/>
            <person name="Baker S.E."/>
            <person name="Andersen M.R."/>
        </authorList>
    </citation>
    <scope>NUCLEOTIDE SEQUENCE [LARGE SCALE GENOMIC DNA]</scope>
    <source>
        <strain evidence="2 3">CBS 600.67</strain>
    </source>
</reference>
<accession>A0ABR4IS57</accession>
<feature type="transmembrane region" description="Helical" evidence="1">
    <location>
        <begin position="32"/>
        <end position="50"/>
    </location>
</feature>
<keyword evidence="3" id="KW-1185">Reference proteome</keyword>
<organism evidence="2 3">
    <name type="scientific">Aspergillus cavernicola</name>
    <dbReference type="NCBI Taxonomy" id="176166"/>
    <lineage>
        <taxon>Eukaryota</taxon>
        <taxon>Fungi</taxon>
        <taxon>Dikarya</taxon>
        <taxon>Ascomycota</taxon>
        <taxon>Pezizomycotina</taxon>
        <taxon>Eurotiomycetes</taxon>
        <taxon>Eurotiomycetidae</taxon>
        <taxon>Eurotiales</taxon>
        <taxon>Aspergillaceae</taxon>
        <taxon>Aspergillus</taxon>
        <taxon>Aspergillus subgen. Nidulantes</taxon>
    </lineage>
</organism>
<dbReference type="EMBL" id="JBFXLS010000015">
    <property type="protein sequence ID" value="KAL2829707.1"/>
    <property type="molecule type" value="Genomic_DNA"/>
</dbReference>
<evidence type="ECO:0000256" key="1">
    <source>
        <dbReference type="SAM" id="Phobius"/>
    </source>
</evidence>
<evidence type="ECO:0000313" key="2">
    <source>
        <dbReference type="EMBL" id="KAL2829707.1"/>
    </source>
</evidence>
<keyword evidence="1" id="KW-0472">Membrane</keyword>
<keyword evidence="1" id="KW-1133">Transmembrane helix</keyword>
<sequence length="51" mass="5837">MLDSHQLFAPLLLTFILLLNFFILFTCRGLRPAFSFITILFSLSFPVACAR</sequence>
<feature type="non-terminal residue" evidence="2">
    <location>
        <position position="51"/>
    </location>
</feature>